<evidence type="ECO:0000256" key="5">
    <source>
        <dbReference type="RuleBase" id="RU003792"/>
    </source>
</evidence>
<dbReference type="InterPro" id="IPR020103">
    <property type="entry name" value="PsdUridine_synth_cat_dom_sf"/>
</dbReference>
<gene>
    <name evidence="4 7" type="primary">truA</name>
    <name evidence="7" type="ORF">P7079_02220</name>
</gene>
<evidence type="ECO:0000256" key="3">
    <source>
        <dbReference type="ARBA" id="ARBA00023235"/>
    </source>
</evidence>
<keyword evidence="8" id="KW-1185">Reference proteome</keyword>
<dbReference type="EMBL" id="CP121208">
    <property type="protein sequence ID" value="WFM83816.1"/>
    <property type="molecule type" value="Genomic_DNA"/>
</dbReference>
<dbReference type="EC" id="5.4.99.12" evidence="4"/>
<dbReference type="SUPFAM" id="SSF55120">
    <property type="entry name" value="Pseudouridine synthase"/>
    <property type="match status" value="1"/>
</dbReference>
<keyword evidence="2 4" id="KW-0819">tRNA processing</keyword>
<dbReference type="PIRSF" id="PIRSF001430">
    <property type="entry name" value="tRNA_psdUrid_synth"/>
    <property type="match status" value="1"/>
</dbReference>
<feature type="active site" description="Nucleophile" evidence="4">
    <location>
        <position position="59"/>
    </location>
</feature>
<dbReference type="Gene3D" id="3.30.70.660">
    <property type="entry name" value="Pseudouridine synthase I, catalytic domain, C-terminal subdomain"/>
    <property type="match status" value="1"/>
</dbReference>
<evidence type="ECO:0000313" key="7">
    <source>
        <dbReference type="EMBL" id="WFM83816.1"/>
    </source>
</evidence>
<dbReference type="InterPro" id="IPR020095">
    <property type="entry name" value="PsdUridine_synth_TruA_C"/>
</dbReference>
<dbReference type="Pfam" id="PF01416">
    <property type="entry name" value="PseudoU_synth_1"/>
    <property type="match status" value="2"/>
</dbReference>
<dbReference type="InterPro" id="IPR020097">
    <property type="entry name" value="PsdUridine_synth_TruA_a/b_dom"/>
</dbReference>
<comment type="subunit">
    <text evidence="4">Homodimer.</text>
</comment>
<evidence type="ECO:0000259" key="6">
    <source>
        <dbReference type="Pfam" id="PF01416"/>
    </source>
</evidence>
<dbReference type="Proteomes" id="UP001215216">
    <property type="component" value="Chromosome"/>
</dbReference>
<sequence>MDSTVSHTTRIRIDCAYDGAAFHGWARQPQLRTVQGVLEEALERILREPITLTVAGRTDAGVHASGQVAHFDVSSSTWQTLPGRSTFSPAQSLVRRLNAVTAAGAREAGIPGYTDVVVTSAQEVPATFDARFSALWRAYTYRMAEGPRAWDPKRRDVLWLPEELDIDAMNRAAQTILGEHDFLSFCRPREGASTVRTLHELRFERTDSLLLGYARADAFCHSQVRTLMGTMIEVGRQARSEEWPLERLKAASRDGEVIVAPPHPLTLEEIGYPCESEYGTQATLARRFRGSTSQNVDNCGE</sequence>
<keyword evidence="3 4" id="KW-0413">Isomerase</keyword>
<dbReference type="Gene3D" id="3.30.70.580">
    <property type="entry name" value="Pseudouridine synthase I, catalytic domain, N-terminal subdomain"/>
    <property type="match status" value="1"/>
</dbReference>
<dbReference type="NCBIfam" id="TIGR00071">
    <property type="entry name" value="hisT_truA"/>
    <property type="match status" value="1"/>
</dbReference>
<dbReference type="GO" id="GO:0160147">
    <property type="term" value="F:tRNA pseudouridine(38-40) synthase activity"/>
    <property type="evidence" value="ECO:0007669"/>
    <property type="project" value="UniProtKB-EC"/>
</dbReference>
<proteinExistence type="inferred from homology"/>
<feature type="domain" description="Pseudouridine synthase I TruA alpha/beta" evidence="6">
    <location>
        <begin position="172"/>
        <end position="273"/>
    </location>
</feature>
<comment type="caution">
    <text evidence="4">Lacks conserved residue(s) required for the propagation of feature annotation.</text>
</comment>
<dbReference type="InterPro" id="IPR020094">
    <property type="entry name" value="TruA/RsuA/RluB/E/F_N"/>
</dbReference>
<evidence type="ECO:0000256" key="1">
    <source>
        <dbReference type="ARBA" id="ARBA00009375"/>
    </source>
</evidence>
<comment type="function">
    <text evidence="4">Formation of pseudouridine at positions 38, 39 and 40 in the anticodon stem and loop of transfer RNAs.</text>
</comment>
<name>A0ABY8G1Y1_9ACTO</name>
<evidence type="ECO:0000256" key="4">
    <source>
        <dbReference type="HAMAP-Rule" id="MF_00171"/>
    </source>
</evidence>
<comment type="similarity">
    <text evidence="1 4 5">Belongs to the tRNA pseudouridine synthase TruA family.</text>
</comment>
<dbReference type="InterPro" id="IPR001406">
    <property type="entry name" value="PsdUridine_synth_TruA"/>
</dbReference>
<dbReference type="PANTHER" id="PTHR11142:SF0">
    <property type="entry name" value="TRNA PSEUDOURIDINE SYNTHASE-LIKE 1"/>
    <property type="match status" value="1"/>
</dbReference>
<accession>A0ABY8G1Y1</accession>
<reference evidence="7 8" key="1">
    <citation type="submission" date="2023-03" db="EMBL/GenBank/DDBJ databases">
        <title>Complete genome of Arcanobacterium canis strain DSM 25104 isolated in 2010 from a canine otitis externa in Germany.</title>
        <authorList>
            <person name="Borowiak M."/>
            <person name="Kreitlow A."/>
            <person name="Malorny B."/>
            <person name="Laemmler C."/>
            <person name="Prenger-Berninghoff E."/>
            <person name="Ploetz M."/>
            <person name="Abdulmawjood A."/>
        </authorList>
    </citation>
    <scope>NUCLEOTIDE SEQUENCE [LARGE SCALE GENOMIC DNA]</scope>
    <source>
        <strain evidence="7 8">DSM 25104</strain>
    </source>
</reference>
<dbReference type="HAMAP" id="MF_00171">
    <property type="entry name" value="TruA"/>
    <property type="match status" value="1"/>
</dbReference>
<evidence type="ECO:0000313" key="8">
    <source>
        <dbReference type="Proteomes" id="UP001215216"/>
    </source>
</evidence>
<dbReference type="PANTHER" id="PTHR11142">
    <property type="entry name" value="PSEUDOURIDYLATE SYNTHASE"/>
    <property type="match status" value="1"/>
</dbReference>
<feature type="binding site" evidence="4">
    <location>
        <position position="139"/>
    </location>
    <ligand>
        <name>substrate</name>
    </ligand>
</feature>
<organism evidence="7 8">
    <name type="scientific">Arcanobacterium canis</name>
    <dbReference type="NCBI Taxonomy" id="999183"/>
    <lineage>
        <taxon>Bacteria</taxon>
        <taxon>Bacillati</taxon>
        <taxon>Actinomycetota</taxon>
        <taxon>Actinomycetes</taxon>
        <taxon>Actinomycetales</taxon>
        <taxon>Actinomycetaceae</taxon>
        <taxon>Arcanobacterium</taxon>
    </lineage>
</organism>
<dbReference type="RefSeq" id="WP_278013211.1">
    <property type="nucleotide sequence ID" value="NZ_CP121208.1"/>
</dbReference>
<feature type="domain" description="Pseudouridine synthase I TruA alpha/beta" evidence="6">
    <location>
        <begin position="16"/>
        <end position="78"/>
    </location>
</feature>
<evidence type="ECO:0000256" key="2">
    <source>
        <dbReference type="ARBA" id="ARBA00022694"/>
    </source>
</evidence>
<comment type="catalytic activity">
    <reaction evidence="4 5">
        <text>uridine(38/39/40) in tRNA = pseudouridine(38/39/40) in tRNA</text>
        <dbReference type="Rhea" id="RHEA:22376"/>
        <dbReference type="Rhea" id="RHEA-COMP:10085"/>
        <dbReference type="Rhea" id="RHEA-COMP:10087"/>
        <dbReference type="ChEBI" id="CHEBI:65314"/>
        <dbReference type="ChEBI" id="CHEBI:65315"/>
        <dbReference type="EC" id="5.4.99.12"/>
    </reaction>
</comment>
<dbReference type="CDD" id="cd02570">
    <property type="entry name" value="PseudoU_synth_EcTruA"/>
    <property type="match status" value="1"/>
</dbReference>
<protein>
    <recommendedName>
        <fullName evidence="4">tRNA pseudouridine synthase A</fullName>
        <ecNumber evidence="4">5.4.99.12</ecNumber>
    </recommendedName>
    <alternativeName>
        <fullName evidence="4">tRNA pseudouridine(38-40) synthase</fullName>
    </alternativeName>
    <alternativeName>
        <fullName evidence="4">tRNA pseudouridylate synthase I</fullName>
    </alternativeName>
    <alternativeName>
        <fullName evidence="4">tRNA-uridine isomerase I</fullName>
    </alternativeName>
</protein>